<dbReference type="InterPro" id="IPR000682">
    <property type="entry name" value="PCMT"/>
</dbReference>
<evidence type="ECO:0000256" key="1">
    <source>
        <dbReference type="ARBA" id="ARBA00004496"/>
    </source>
</evidence>
<reference evidence="10 11" key="1">
    <citation type="journal article" date="2011" name="Stand. Genomic Sci.">
        <title>Complete genome sequence of the thermophilic sulfur-reducer Hippea maritima type strain (MH(2)).</title>
        <authorList>
            <person name="Huntemann M."/>
            <person name="Lu M."/>
            <person name="Nolan M."/>
            <person name="Lapidus A."/>
            <person name="Lucas S."/>
            <person name="Hammon N."/>
            <person name="Deshpande S."/>
            <person name="Cheng J.F."/>
            <person name="Tapia R."/>
            <person name="Han C."/>
            <person name="Goodwin L."/>
            <person name="Pitluck S."/>
            <person name="Liolios K."/>
            <person name="Pagani I."/>
            <person name="Ivanova N."/>
            <person name="Ovchinikova G."/>
            <person name="Pati A."/>
            <person name="Chen A."/>
            <person name="Palaniappan K."/>
            <person name="Land M."/>
            <person name="Hauser L."/>
            <person name="Jeffries C.D."/>
            <person name="Detter J.C."/>
            <person name="Brambilla E.M."/>
            <person name="Rohde M."/>
            <person name="Spring S."/>
            <person name="Goker M."/>
            <person name="Woyke T."/>
            <person name="Bristow J."/>
            <person name="Eisen J.A."/>
            <person name="Markowitz V."/>
            <person name="Hugenholtz P."/>
            <person name="Kyrpides N.C."/>
            <person name="Klenk H.P."/>
            <person name="Mavromatis K."/>
        </authorList>
    </citation>
    <scope>NUCLEOTIDE SEQUENCE [LARGE SCALE GENOMIC DNA]</scope>
    <source>
        <strain evidence="11">ATCC 700847 / DSM 10411 / MH2</strain>
    </source>
</reference>
<reference evidence="11" key="2">
    <citation type="submission" date="2011-03" db="EMBL/GenBank/DDBJ databases">
        <title>The complete genome of Hippea maritima DSM 10411.</title>
        <authorList>
            <consortium name="US DOE Joint Genome Institute (JGI-PGF)"/>
            <person name="Lucas S."/>
            <person name="Copeland A."/>
            <person name="Lapidus A."/>
            <person name="Bruce D."/>
            <person name="Goodwin L."/>
            <person name="Pitluck S."/>
            <person name="Peters L."/>
            <person name="Kyrpides N."/>
            <person name="Mavromatis K."/>
            <person name="Pagani I."/>
            <person name="Ivanova N."/>
            <person name="Mikhailova N."/>
            <person name="Lu M."/>
            <person name="Detter J.C."/>
            <person name="Tapia R."/>
            <person name="Han C."/>
            <person name="Land M."/>
            <person name="Hauser L."/>
            <person name="Markowitz V."/>
            <person name="Cheng J.-F."/>
            <person name="Hugenholtz P."/>
            <person name="Woyke T."/>
            <person name="Wu D."/>
            <person name="Spring S."/>
            <person name="Schroeder M."/>
            <person name="Brambilla E."/>
            <person name="Klenk H.-P."/>
            <person name="Eisen J.A."/>
        </authorList>
    </citation>
    <scope>NUCLEOTIDE SEQUENCE [LARGE SCALE GENOMIC DNA]</scope>
    <source>
        <strain evidence="11">ATCC 700847 / DSM 10411 / MH2</strain>
    </source>
</reference>
<evidence type="ECO:0000256" key="7">
    <source>
        <dbReference type="ARBA" id="ARBA00022679"/>
    </source>
</evidence>
<dbReference type="GO" id="GO:0004719">
    <property type="term" value="F:protein-L-isoaspartate (D-aspartate) O-methyltransferase activity"/>
    <property type="evidence" value="ECO:0007669"/>
    <property type="project" value="UniProtKB-UniRule"/>
</dbReference>
<keyword evidence="5" id="KW-0963">Cytoplasm</keyword>
<comment type="similarity">
    <text evidence="2">Belongs to the methyltransferase superfamily. L-isoaspartyl/D-aspartyl protein methyltransferase family.</text>
</comment>
<dbReference type="EC" id="2.1.1.77" evidence="3 9"/>
<dbReference type="EMBL" id="CP002606">
    <property type="protein sequence ID" value="AEA33433.1"/>
    <property type="molecule type" value="Genomic_DNA"/>
</dbReference>
<organism evidence="10 11">
    <name type="scientific">Hippea maritima (strain ATCC 700847 / DSM 10411 / MH2)</name>
    <dbReference type="NCBI Taxonomy" id="760142"/>
    <lineage>
        <taxon>Bacteria</taxon>
        <taxon>Pseudomonadati</taxon>
        <taxon>Campylobacterota</taxon>
        <taxon>Desulfurellia</taxon>
        <taxon>Desulfurellales</taxon>
        <taxon>Hippeaceae</taxon>
        <taxon>Hippea</taxon>
    </lineage>
</organism>
<dbReference type="eggNOG" id="COG2518">
    <property type="taxonomic scope" value="Bacteria"/>
</dbReference>
<dbReference type="InterPro" id="IPR029063">
    <property type="entry name" value="SAM-dependent_MTases_sf"/>
</dbReference>
<dbReference type="InParanoid" id="F2LUA7"/>
<dbReference type="PANTHER" id="PTHR11579:SF0">
    <property type="entry name" value="PROTEIN-L-ISOASPARTATE(D-ASPARTATE) O-METHYLTRANSFERASE"/>
    <property type="match status" value="1"/>
</dbReference>
<dbReference type="GO" id="GO:0005737">
    <property type="term" value="C:cytoplasm"/>
    <property type="evidence" value="ECO:0007669"/>
    <property type="project" value="UniProtKB-SubCell"/>
</dbReference>
<dbReference type="NCBIfam" id="TIGR00080">
    <property type="entry name" value="pimt"/>
    <property type="match status" value="1"/>
</dbReference>
<dbReference type="RefSeq" id="WP_013681474.1">
    <property type="nucleotide sequence ID" value="NC_015318.1"/>
</dbReference>
<dbReference type="Pfam" id="PF01135">
    <property type="entry name" value="PCMT"/>
    <property type="match status" value="1"/>
</dbReference>
<keyword evidence="11" id="KW-1185">Reference proteome</keyword>
<evidence type="ECO:0000256" key="9">
    <source>
        <dbReference type="NCBIfam" id="TIGR00080"/>
    </source>
</evidence>
<dbReference type="SUPFAM" id="SSF53335">
    <property type="entry name" value="S-adenosyl-L-methionine-dependent methyltransferases"/>
    <property type="match status" value="1"/>
</dbReference>
<dbReference type="FunCoup" id="F2LUA7">
    <property type="interactions" value="333"/>
</dbReference>
<proteinExistence type="inferred from homology"/>
<dbReference type="GO" id="GO:0030091">
    <property type="term" value="P:protein repair"/>
    <property type="evidence" value="ECO:0007669"/>
    <property type="project" value="UniProtKB-UniRule"/>
</dbReference>
<gene>
    <name evidence="10" type="ordered locus">Hipma_0461</name>
</gene>
<dbReference type="HOGENOM" id="CLU_055432_2_0_7"/>
<accession>F2LUA7</accession>
<keyword evidence="8" id="KW-0949">S-adenosyl-L-methionine</keyword>
<dbReference type="Proteomes" id="UP000008139">
    <property type="component" value="Chromosome"/>
</dbReference>
<dbReference type="GO" id="GO:0032259">
    <property type="term" value="P:methylation"/>
    <property type="evidence" value="ECO:0007669"/>
    <property type="project" value="UniProtKB-KW"/>
</dbReference>
<evidence type="ECO:0000313" key="11">
    <source>
        <dbReference type="Proteomes" id="UP000008139"/>
    </source>
</evidence>
<dbReference type="PANTHER" id="PTHR11579">
    <property type="entry name" value="PROTEIN-L-ISOASPARTATE O-METHYLTRANSFERASE"/>
    <property type="match status" value="1"/>
</dbReference>
<evidence type="ECO:0000256" key="8">
    <source>
        <dbReference type="ARBA" id="ARBA00022691"/>
    </source>
</evidence>
<dbReference type="OrthoDB" id="9810066at2"/>
<evidence type="ECO:0000313" key="10">
    <source>
        <dbReference type="EMBL" id="AEA33433.1"/>
    </source>
</evidence>
<sequence length="200" mass="22826">MKTNDELIDYLEKSIGILKTPAIIEAFRSIDRTDFVREGYKREAYQNYPLPIGNSQTISQPYTVAFMLELLQPKEDSHILDVGCGSCYTTALLAKIAKKGKVVGVEIDKKLVEFCKSNLRKYDFNNIEIYNADKLPPTKSKFDRILVSAAAERLPEELLNALKEGGRMVIPVQSSIFLIEKQNNKIKMQEHYGFAFVRLR</sequence>
<dbReference type="CDD" id="cd02440">
    <property type="entry name" value="AdoMet_MTases"/>
    <property type="match status" value="1"/>
</dbReference>
<evidence type="ECO:0000256" key="2">
    <source>
        <dbReference type="ARBA" id="ARBA00005369"/>
    </source>
</evidence>
<keyword evidence="6 10" id="KW-0489">Methyltransferase</keyword>
<keyword evidence="7 10" id="KW-0808">Transferase</keyword>
<dbReference type="KEGG" id="hmr:Hipma_0461"/>
<evidence type="ECO:0000256" key="4">
    <source>
        <dbReference type="ARBA" id="ARBA00013346"/>
    </source>
</evidence>
<evidence type="ECO:0000256" key="3">
    <source>
        <dbReference type="ARBA" id="ARBA00011890"/>
    </source>
</evidence>
<comment type="subcellular location">
    <subcellularLocation>
        <location evidence="1">Cytoplasm</location>
    </subcellularLocation>
</comment>
<evidence type="ECO:0000256" key="6">
    <source>
        <dbReference type="ARBA" id="ARBA00022603"/>
    </source>
</evidence>
<dbReference type="Gene3D" id="3.40.50.150">
    <property type="entry name" value="Vaccinia Virus protein VP39"/>
    <property type="match status" value="1"/>
</dbReference>
<dbReference type="AlphaFoldDB" id="F2LUA7"/>
<protein>
    <recommendedName>
        <fullName evidence="4 9">Protein-L-isoaspartate O-methyltransferase</fullName>
        <ecNumber evidence="3 9">2.1.1.77</ecNumber>
    </recommendedName>
</protein>
<name>F2LUA7_HIPMA</name>
<dbReference type="STRING" id="760142.Hipma_0461"/>
<evidence type="ECO:0000256" key="5">
    <source>
        <dbReference type="ARBA" id="ARBA00022490"/>
    </source>
</evidence>